<dbReference type="EMBL" id="CAJMWS010000134">
    <property type="protein sequence ID" value="CAE6370867.1"/>
    <property type="molecule type" value="Genomic_DNA"/>
</dbReference>
<dbReference type="AlphaFoldDB" id="A0A8H3A0J0"/>
<evidence type="ECO:0000256" key="1">
    <source>
        <dbReference type="SAM" id="MobiDB-lite"/>
    </source>
</evidence>
<dbReference type="OrthoDB" id="76038at2759"/>
<sequence>MTPRHARTTLPEHSPLFLLRRSVQAMIYRVNQSSPLRRTRAIVCVAREGKLCGCLTCTSSFVSIISTVSDISTTYLPSEIDEREISEELKITAPSRSKYQPLRAFPTDTTVVESVCGNRDNEASTGVSIGPDKRYMSFSRSPRKSLSRARTSRSLACIGSVSSIASDWALCSPKALQRTENVVTDTIGNEYEEPTRSLSAVKPRGPLVSAQLQRLGPTYSDCNLTPTPAMPLGRRSDPGLR</sequence>
<proteinExistence type="predicted"/>
<gene>
    <name evidence="2" type="ORF">RDB_LOCUS25658</name>
</gene>
<accession>A0A8H3A0J0</accession>
<organism evidence="2 3">
    <name type="scientific">Rhizoctonia solani</name>
    <dbReference type="NCBI Taxonomy" id="456999"/>
    <lineage>
        <taxon>Eukaryota</taxon>
        <taxon>Fungi</taxon>
        <taxon>Dikarya</taxon>
        <taxon>Basidiomycota</taxon>
        <taxon>Agaricomycotina</taxon>
        <taxon>Agaricomycetes</taxon>
        <taxon>Cantharellales</taxon>
        <taxon>Ceratobasidiaceae</taxon>
        <taxon>Rhizoctonia</taxon>
    </lineage>
</organism>
<comment type="caution">
    <text evidence="2">The sequence shown here is derived from an EMBL/GenBank/DDBJ whole genome shotgun (WGS) entry which is preliminary data.</text>
</comment>
<feature type="region of interest" description="Disordered" evidence="1">
    <location>
        <begin position="218"/>
        <end position="241"/>
    </location>
</feature>
<protein>
    <submittedName>
        <fullName evidence="2">Uncharacterized protein</fullName>
    </submittedName>
</protein>
<evidence type="ECO:0000313" key="3">
    <source>
        <dbReference type="Proteomes" id="UP000663846"/>
    </source>
</evidence>
<name>A0A8H3A0J0_9AGAM</name>
<evidence type="ECO:0000313" key="2">
    <source>
        <dbReference type="EMBL" id="CAE6370867.1"/>
    </source>
</evidence>
<reference evidence="2" key="1">
    <citation type="submission" date="2021-01" db="EMBL/GenBank/DDBJ databases">
        <authorList>
            <person name="Kaushik A."/>
        </authorList>
    </citation>
    <scope>NUCLEOTIDE SEQUENCE</scope>
    <source>
        <strain evidence="2">AG1-1C</strain>
    </source>
</reference>
<dbReference type="Proteomes" id="UP000663846">
    <property type="component" value="Unassembled WGS sequence"/>
</dbReference>